<comment type="caution">
    <text evidence="1">The sequence shown here is derived from an EMBL/GenBank/DDBJ whole genome shotgun (WGS) entry which is preliminary data.</text>
</comment>
<dbReference type="AlphaFoldDB" id="A0A9D1GNT5"/>
<evidence type="ECO:0000313" key="1">
    <source>
        <dbReference type="EMBL" id="HIT46767.1"/>
    </source>
</evidence>
<organism evidence="1 2">
    <name type="scientific">Candidatus Cryptobacteroides merdipullorum</name>
    <dbReference type="NCBI Taxonomy" id="2840771"/>
    <lineage>
        <taxon>Bacteria</taxon>
        <taxon>Pseudomonadati</taxon>
        <taxon>Bacteroidota</taxon>
        <taxon>Bacteroidia</taxon>
        <taxon>Bacteroidales</taxon>
        <taxon>Candidatus Cryptobacteroides</taxon>
    </lineage>
</organism>
<evidence type="ECO:0000313" key="2">
    <source>
        <dbReference type="Proteomes" id="UP000886881"/>
    </source>
</evidence>
<sequence>MAVENVNILMRLVSVDEIRFMMSSGEMVDMSGPDDLQIGFMNQVQLDEVDKDRISIAFGVRYELKKEPVLESVYRFVFEVKNLAGFVSFHENGSFTIKHLMPHLLSVAVGTMRGILVVKTAGTSLSNYPLPIIDANELNTFLSSSNKADRRRG</sequence>
<name>A0A9D1GNT5_9BACT</name>
<reference evidence="1" key="1">
    <citation type="submission" date="2020-10" db="EMBL/GenBank/DDBJ databases">
        <authorList>
            <person name="Gilroy R."/>
        </authorList>
    </citation>
    <scope>NUCLEOTIDE SEQUENCE</scope>
    <source>
        <strain evidence="1">ChiHecec2B26-709</strain>
    </source>
</reference>
<dbReference type="Proteomes" id="UP000886881">
    <property type="component" value="Unassembled WGS sequence"/>
</dbReference>
<reference evidence="1" key="2">
    <citation type="journal article" date="2021" name="PeerJ">
        <title>Extensive microbial diversity within the chicken gut microbiome revealed by metagenomics and culture.</title>
        <authorList>
            <person name="Gilroy R."/>
            <person name="Ravi A."/>
            <person name="Getino M."/>
            <person name="Pursley I."/>
            <person name="Horton D.L."/>
            <person name="Alikhan N.F."/>
            <person name="Baker D."/>
            <person name="Gharbi K."/>
            <person name="Hall N."/>
            <person name="Watson M."/>
            <person name="Adriaenssens E.M."/>
            <person name="Foster-Nyarko E."/>
            <person name="Jarju S."/>
            <person name="Secka A."/>
            <person name="Antonio M."/>
            <person name="Oren A."/>
            <person name="Chaudhuri R.R."/>
            <person name="La Ragione R."/>
            <person name="Hildebrand F."/>
            <person name="Pallen M.J."/>
        </authorList>
    </citation>
    <scope>NUCLEOTIDE SEQUENCE</scope>
    <source>
        <strain evidence="1">ChiHecec2B26-709</strain>
    </source>
</reference>
<gene>
    <name evidence="1" type="ORF">IAC35_02795</name>
</gene>
<accession>A0A9D1GNT5</accession>
<protein>
    <submittedName>
        <fullName evidence="1">Uncharacterized protein</fullName>
    </submittedName>
</protein>
<dbReference type="EMBL" id="DVLC01000054">
    <property type="protein sequence ID" value="HIT46767.1"/>
    <property type="molecule type" value="Genomic_DNA"/>
</dbReference>
<proteinExistence type="predicted"/>